<evidence type="ECO:0000256" key="2">
    <source>
        <dbReference type="SAM" id="SignalP"/>
    </source>
</evidence>
<dbReference type="Gene3D" id="3.40.50.10610">
    <property type="entry name" value="ABC-type transport auxiliary lipoprotein component"/>
    <property type="match status" value="1"/>
</dbReference>
<gene>
    <name evidence="3" type="ORF">Pan216_14710</name>
</gene>
<evidence type="ECO:0000313" key="4">
    <source>
        <dbReference type="Proteomes" id="UP000317093"/>
    </source>
</evidence>
<accession>A0A518B0W9</accession>
<dbReference type="OrthoDB" id="241736at2"/>
<dbReference type="EMBL" id="CP036279">
    <property type="protein sequence ID" value="QDU60624.1"/>
    <property type="molecule type" value="Genomic_DNA"/>
</dbReference>
<feature type="region of interest" description="Disordered" evidence="1">
    <location>
        <begin position="230"/>
        <end position="268"/>
    </location>
</feature>
<proteinExistence type="predicted"/>
<evidence type="ECO:0000256" key="1">
    <source>
        <dbReference type="SAM" id="MobiDB-lite"/>
    </source>
</evidence>
<evidence type="ECO:0008006" key="5">
    <source>
        <dbReference type="Google" id="ProtNLM"/>
    </source>
</evidence>
<evidence type="ECO:0000313" key="3">
    <source>
        <dbReference type="EMBL" id="QDU60624.1"/>
    </source>
</evidence>
<dbReference type="AlphaFoldDB" id="A0A518B0W9"/>
<feature type="compositionally biased region" description="Polar residues" evidence="1">
    <location>
        <begin position="259"/>
        <end position="268"/>
    </location>
</feature>
<reference evidence="3 4" key="1">
    <citation type="submission" date="2019-02" db="EMBL/GenBank/DDBJ databases">
        <title>Deep-cultivation of Planctomycetes and their phenomic and genomic characterization uncovers novel biology.</title>
        <authorList>
            <person name="Wiegand S."/>
            <person name="Jogler M."/>
            <person name="Boedeker C."/>
            <person name="Pinto D."/>
            <person name="Vollmers J."/>
            <person name="Rivas-Marin E."/>
            <person name="Kohn T."/>
            <person name="Peeters S.H."/>
            <person name="Heuer A."/>
            <person name="Rast P."/>
            <person name="Oberbeckmann S."/>
            <person name="Bunk B."/>
            <person name="Jeske O."/>
            <person name="Meyerdierks A."/>
            <person name="Storesund J.E."/>
            <person name="Kallscheuer N."/>
            <person name="Luecker S."/>
            <person name="Lage O.M."/>
            <person name="Pohl T."/>
            <person name="Merkel B.J."/>
            <person name="Hornburger P."/>
            <person name="Mueller R.-W."/>
            <person name="Bruemmer F."/>
            <person name="Labrenz M."/>
            <person name="Spormann A.M."/>
            <person name="Op den Camp H."/>
            <person name="Overmann J."/>
            <person name="Amann R."/>
            <person name="Jetten M.S.M."/>
            <person name="Mascher T."/>
            <person name="Medema M.H."/>
            <person name="Devos D.P."/>
            <person name="Kaster A.-K."/>
            <person name="Ovreas L."/>
            <person name="Rohde M."/>
            <person name="Galperin M.Y."/>
            <person name="Jogler C."/>
        </authorList>
    </citation>
    <scope>NUCLEOTIDE SEQUENCE [LARGE SCALE GENOMIC DNA]</scope>
    <source>
        <strain evidence="3 4">Pan216</strain>
    </source>
</reference>
<protein>
    <recommendedName>
        <fullName evidence="5">Curli production assembly/transport component CsgG</fullName>
    </recommendedName>
</protein>
<dbReference type="KEGG" id="knv:Pan216_14710"/>
<dbReference type="PROSITE" id="PS51257">
    <property type="entry name" value="PROKAR_LIPOPROTEIN"/>
    <property type="match status" value="1"/>
</dbReference>
<feature type="chain" id="PRO_5022085533" description="Curli production assembly/transport component CsgG" evidence="2">
    <location>
        <begin position="28"/>
        <end position="382"/>
    </location>
</feature>
<organism evidence="3 4">
    <name type="scientific">Kolteria novifilia</name>
    <dbReference type="NCBI Taxonomy" id="2527975"/>
    <lineage>
        <taxon>Bacteria</taxon>
        <taxon>Pseudomonadati</taxon>
        <taxon>Planctomycetota</taxon>
        <taxon>Planctomycetia</taxon>
        <taxon>Kolteriales</taxon>
        <taxon>Kolteriaceae</taxon>
        <taxon>Kolteria</taxon>
    </lineage>
</organism>
<dbReference type="RefSeq" id="WP_145256754.1">
    <property type="nucleotide sequence ID" value="NZ_CP036279.1"/>
</dbReference>
<keyword evidence="2" id="KW-0732">Signal</keyword>
<name>A0A518B0W9_9BACT</name>
<dbReference type="Proteomes" id="UP000317093">
    <property type="component" value="Chromosome"/>
</dbReference>
<feature type="signal peptide" evidence="2">
    <location>
        <begin position="1"/>
        <end position="27"/>
    </location>
</feature>
<sequence length="382" mass="41570" precursor="true">MVRTTKRFLLLMPLLLVAVGCNFQRRAQNPFPGVFRVVVAPFNDKTGGAAGLDTFEMTRIFASEVQRVPTFEVVPVEEVIQVIGPNLTFPTNQPELAFALARAVHAQAVIVGDVVQYEAYYPPTVTLHCEMYAMVTGKSEAVVLSEPIPVASPLALPAGIMHGCEKLKCKLKGKCGCERLKYRSLDTGTPCPDGCPVPCDECAPGMIESPEFVPSEGTLSRHRATDIRMASASGQEPGGVRTAQATTQDAPAGEKTEQEPQGPTTVAVTGSAAETRAGIYPGYQVSVASSPVALPVVEPWVVRHTRVFDGSNGGTVKKLKEYYFFRTDLRGGAWEGYALRMDDYNKFCCNRMLYEMLAAAGGEWVPLRGIAIPQPWQPWPWQ</sequence>
<keyword evidence="4" id="KW-1185">Reference proteome</keyword>